<dbReference type="Pfam" id="PF05922">
    <property type="entry name" value="Inhibitor_I9"/>
    <property type="match status" value="1"/>
</dbReference>
<dbReference type="SUPFAM" id="SSF52743">
    <property type="entry name" value="Subtilisin-like"/>
    <property type="match status" value="1"/>
</dbReference>
<keyword evidence="15" id="KW-1185">Reference proteome</keyword>
<evidence type="ECO:0000259" key="13">
    <source>
        <dbReference type="Pfam" id="PF05922"/>
    </source>
</evidence>
<keyword evidence="6 8" id="KW-0378">Hydrolase</keyword>
<dbReference type="PROSITE" id="PS00136">
    <property type="entry name" value="SUBTILASE_ASP"/>
    <property type="match status" value="1"/>
</dbReference>
<feature type="domain" description="PA" evidence="12">
    <location>
        <begin position="393"/>
        <end position="470"/>
    </location>
</feature>
<evidence type="ECO:0000256" key="6">
    <source>
        <dbReference type="ARBA" id="ARBA00022801"/>
    </source>
</evidence>
<evidence type="ECO:0000259" key="12">
    <source>
        <dbReference type="Pfam" id="PF02225"/>
    </source>
</evidence>
<dbReference type="PANTHER" id="PTHR43806">
    <property type="entry name" value="PEPTIDASE S8"/>
    <property type="match status" value="1"/>
</dbReference>
<evidence type="ECO:0000259" key="11">
    <source>
        <dbReference type="Pfam" id="PF00082"/>
    </source>
</evidence>
<evidence type="ECO:0000313" key="15">
    <source>
        <dbReference type="Proteomes" id="UP001549167"/>
    </source>
</evidence>
<dbReference type="InterPro" id="IPR036852">
    <property type="entry name" value="Peptidase_S8/S53_dom_sf"/>
</dbReference>
<dbReference type="PROSITE" id="PS00137">
    <property type="entry name" value="SUBTILASE_HIS"/>
    <property type="match status" value="1"/>
</dbReference>
<feature type="active site" description="Charge relay system" evidence="8">
    <location>
        <position position="544"/>
    </location>
</feature>
<dbReference type="Pfam" id="PF00082">
    <property type="entry name" value="Peptidase_S8"/>
    <property type="match status" value="1"/>
</dbReference>
<evidence type="ECO:0000256" key="2">
    <source>
        <dbReference type="ARBA" id="ARBA00022512"/>
    </source>
</evidence>
<dbReference type="GO" id="GO:0006508">
    <property type="term" value="P:proteolysis"/>
    <property type="evidence" value="ECO:0007669"/>
    <property type="project" value="UniProtKB-KW"/>
</dbReference>
<dbReference type="CDD" id="cd02133">
    <property type="entry name" value="PA_C5a_like"/>
    <property type="match status" value="1"/>
</dbReference>
<feature type="active site" description="Charge relay system" evidence="8">
    <location>
        <position position="240"/>
    </location>
</feature>
<keyword evidence="7 8" id="KW-0720">Serine protease</keyword>
<dbReference type="InterPro" id="IPR015500">
    <property type="entry name" value="Peptidase_S8_subtilisin-rel"/>
</dbReference>
<dbReference type="SUPFAM" id="SSF52025">
    <property type="entry name" value="PA domain"/>
    <property type="match status" value="1"/>
</dbReference>
<dbReference type="PROSITE" id="PS00138">
    <property type="entry name" value="SUBTILASE_SER"/>
    <property type="match status" value="1"/>
</dbReference>
<dbReference type="InterPro" id="IPR000209">
    <property type="entry name" value="Peptidase_S8/S53_dom"/>
</dbReference>
<evidence type="ECO:0000313" key="14">
    <source>
        <dbReference type="EMBL" id="MET3681930.1"/>
    </source>
</evidence>
<feature type="domain" description="Inhibitor I9" evidence="13">
    <location>
        <begin position="90"/>
        <end position="150"/>
    </location>
</feature>
<evidence type="ECO:0000256" key="3">
    <source>
        <dbReference type="ARBA" id="ARBA00022525"/>
    </source>
</evidence>
<evidence type="ECO:0000256" key="7">
    <source>
        <dbReference type="ARBA" id="ARBA00022825"/>
    </source>
</evidence>
<proteinExistence type="inferred from homology"/>
<dbReference type="InterPro" id="IPR046450">
    <property type="entry name" value="PA_dom_sf"/>
</dbReference>
<dbReference type="Gene3D" id="3.40.50.200">
    <property type="entry name" value="Peptidase S8/S53 domain"/>
    <property type="match status" value="1"/>
</dbReference>
<dbReference type="InterPro" id="IPR022398">
    <property type="entry name" value="Peptidase_S8_His-AS"/>
</dbReference>
<comment type="similarity">
    <text evidence="1 8 9">Belongs to the peptidase S8 family.</text>
</comment>
<evidence type="ECO:0000256" key="8">
    <source>
        <dbReference type="PROSITE-ProRule" id="PRU01240"/>
    </source>
</evidence>
<sequence length="822" mass="88081">MSRRLHKALFSILALLLVFSVFITSTSHVEAKSKGKQKHHDTEQTQDMTRTGTIHGEFDYDSDEKVTVIVEMTSPSVLEGKHQDLYVDRDQLESERADVIKRIESITSSSDIGREYDYVFSGFSLDVKQKDIRAITALDGVEAVYPNVTHEVTKVSEQSFGQNEVSPEMIDTAPHIGAPDVWNDLGYTGEGITVAVIDTGVDYTHPDLDHAFGDYKGYDFVDQDLDPQETQPDQGEVTNHGSHVAGTIAANGLIKGVAPDVDLLGYRVLGPGGNGTTDNVIAGIERAVEDGVDVMNLSLGNTSNDPDFATSLALDNAMQDGVVAVSSNGNSGPSDWSVGSPGTSREAISVGASELPYMLYDVALDLNGLNFDSANVMGTPSSDALLALNEGEYELVEAGLGSADDVAGLDLDGKIALVERGEYPFVDKATNVAEAGAIGMVIYNNVEGEQPRVGDMAVPTIKMSQADGAMLTRAVQSGDNMMSFNIEEDGLSGEMIADFSSRGPVTDTWMIKPDVSAPGVGVISTVPTHNDAMPHAYAAMSGTSMAAPHVAGAAALLVDANPDWGVDDVKGALMNTAEPLEDLDGERYPNNTQGAGSIRIPDAITTDTLMAPGSYSFGTFEKENGKQVERQHFEIDNLSNERQRYDMDVTLFDGNNHIKVMTSNNLNVKAGGTQQVNMNVQVDAGKLEGGYYEGLITLTGDDETIEIPTVLFVQDPYDVFEIDDLLDFGNFTLDQGIFDVTLGFNYDIEYVDFAIYDAGLSAGAVIAQAGPQTAGEHNFTIDASPILPQLPALLPSDGYNFVVFVGKGDKEEGWVLGEFNIE</sequence>
<feature type="active site" description="Charge relay system" evidence="8">
    <location>
        <position position="198"/>
    </location>
</feature>
<reference evidence="14 15" key="1">
    <citation type="submission" date="2024-06" db="EMBL/GenBank/DDBJ databases">
        <title>Genomic Encyclopedia of Type Strains, Phase IV (KMG-IV): sequencing the most valuable type-strain genomes for metagenomic binning, comparative biology and taxonomic classification.</title>
        <authorList>
            <person name="Goeker M."/>
        </authorList>
    </citation>
    <scope>NUCLEOTIDE SEQUENCE [LARGE SCALE GENOMIC DNA]</scope>
    <source>
        <strain evidence="14 15">DSM 23520</strain>
    </source>
</reference>
<dbReference type="PROSITE" id="PS51892">
    <property type="entry name" value="SUBTILASE"/>
    <property type="match status" value="1"/>
</dbReference>
<comment type="caution">
    <text evidence="14">The sequence shown here is derived from an EMBL/GenBank/DDBJ whole genome shotgun (WGS) entry which is preliminary data.</text>
</comment>
<accession>A0ABV2KTC0</accession>
<dbReference type="PANTHER" id="PTHR43806:SF65">
    <property type="entry name" value="SERINE PROTEASE APRX"/>
    <property type="match status" value="1"/>
</dbReference>
<dbReference type="InterPro" id="IPR050131">
    <property type="entry name" value="Peptidase_S8_subtilisin-like"/>
</dbReference>
<gene>
    <name evidence="14" type="ORF">ABID56_000009</name>
</gene>
<feature type="region of interest" description="Disordered" evidence="10">
    <location>
        <begin position="32"/>
        <end position="57"/>
    </location>
</feature>
<dbReference type="Pfam" id="PF02225">
    <property type="entry name" value="PA"/>
    <property type="match status" value="1"/>
</dbReference>
<evidence type="ECO:0000256" key="4">
    <source>
        <dbReference type="ARBA" id="ARBA00022670"/>
    </source>
</evidence>
<protein>
    <submittedName>
        <fullName evidence="14">Minor extracellular serine protease Vpr</fullName>
        <ecNumber evidence="14">3.4.21.-</ecNumber>
    </submittedName>
</protein>
<dbReference type="PRINTS" id="PR00723">
    <property type="entry name" value="SUBTILISIN"/>
</dbReference>
<evidence type="ECO:0000256" key="10">
    <source>
        <dbReference type="SAM" id="MobiDB-lite"/>
    </source>
</evidence>
<keyword evidence="5" id="KW-0732">Signal</keyword>
<dbReference type="RefSeq" id="WP_354218256.1">
    <property type="nucleotide sequence ID" value="NZ_JBEPMX010000001.1"/>
</dbReference>
<organism evidence="14 15">
    <name type="scientific">Alkalibacillus flavidus</name>
    <dbReference type="NCBI Taxonomy" id="546021"/>
    <lineage>
        <taxon>Bacteria</taxon>
        <taxon>Bacillati</taxon>
        <taxon>Bacillota</taxon>
        <taxon>Bacilli</taxon>
        <taxon>Bacillales</taxon>
        <taxon>Bacillaceae</taxon>
        <taxon>Alkalibacillus</taxon>
    </lineage>
</organism>
<keyword evidence="4 8" id="KW-0645">Protease</keyword>
<name>A0ABV2KTC0_9BACI</name>
<keyword evidence="2" id="KW-0134">Cell wall</keyword>
<dbReference type="InterPro" id="IPR003137">
    <property type="entry name" value="PA_domain"/>
</dbReference>
<dbReference type="EMBL" id="JBEPMX010000001">
    <property type="protein sequence ID" value="MET3681930.1"/>
    <property type="molecule type" value="Genomic_DNA"/>
</dbReference>
<evidence type="ECO:0000256" key="9">
    <source>
        <dbReference type="RuleBase" id="RU003355"/>
    </source>
</evidence>
<evidence type="ECO:0000256" key="1">
    <source>
        <dbReference type="ARBA" id="ARBA00011073"/>
    </source>
</evidence>
<dbReference type="Gene3D" id="3.50.30.30">
    <property type="match status" value="1"/>
</dbReference>
<dbReference type="CDD" id="cd07474">
    <property type="entry name" value="Peptidases_S8_subtilisin_Vpr-like"/>
    <property type="match status" value="1"/>
</dbReference>
<dbReference type="EC" id="3.4.21.-" evidence="14"/>
<dbReference type="InterPro" id="IPR023828">
    <property type="entry name" value="Peptidase_S8_Ser-AS"/>
</dbReference>
<dbReference type="InterPro" id="IPR034213">
    <property type="entry name" value="S8_Vpr-like"/>
</dbReference>
<evidence type="ECO:0000256" key="5">
    <source>
        <dbReference type="ARBA" id="ARBA00022729"/>
    </source>
</evidence>
<dbReference type="Proteomes" id="UP001549167">
    <property type="component" value="Unassembled WGS sequence"/>
</dbReference>
<dbReference type="GO" id="GO:0008233">
    <property type="term" value="F:peptidase activity"/>
    <property type="evidence" value="ECO:0007669"/>
    <property type="project" value="UniProtKB-KW"/>
</dbReference>
<dbReference type="InterPro" id="IPR010259">
    <property type="entry name" value="S8pro/Inhibitor_I9"/>
</dbReference>
<feature type="domain" description="Peptidase S8/S53" evidence="11">
    <location>
        <begin position="189"/>
        <end position="596"/>
    </location>
</feature>
<dbReference type="InterPro" id="IPR023827">
    <property type="entry name" value="Peptidase_S8_Asp-AS"/>
</dbReference>
<keyword evidence="3" id="KW-0964">Secreted</keyword>